<dbReference type="CDD" id="cd06588">
    <property type="entry name" value="PhnB_like"/>
    <property type="match status" value="1"/>
</dbReference>
<name>A0A511NCM9_9FLAO</name>
<gene>
    <name evidence="2" type="ORF">EB1_03690</name>
</gene>
<dbReference type="EMBL" id="BJXC01000001">
    <property type="protein sequence ID" value="GEM50579.1"/>
    <property type="molecule type" value="Genomic_DNA"/>
</dbReference>
<dbReference type="STRING" id="1218108.GCA_000382425_00369"/>
<dbReference type="InterPro" id="IPR029068">
    <property type="entry name" value="Glyas_Bleomycin-R_OHBP_Dase"/>
</dbReference>
<evidence type="ECO:0000313" key="2">
    <source>
        <dbReference type="EMBL" id="GEM50579.1"/>
    </source>
</evidence>
<evidence type="ECO:0000313" key="3">
    <source>
        <dbReference type="Proteomes" id="UP000321245"/>
    </source>
</evidence>
<dbReference type="SUPFAM" id="SSF54593">
    <property type="entry name" value="Glyoxalase/Bleomycin resistance protein/Dihydroxybiphenyl dioxygenase"/>
    <property type="match status" value="1"/>
</dbReference>
<organism evidence="2 3">
    <name type="scientific">Empedobacter brevis NBRC 14943 = ATCC 43319</name>
    <dbReference type="NCBI Taxonomy" id="1218108"/>
    <lineage>
        <taxon>Bacteria</taxon>
        <taxon>Pseudomonadati</taxon>
        <taxon>Bacteroidota</taxon>
        <taxon>Flavobacteriia</taxon>
        <taxon>Flavobacteriales</taxon>
        <taxon>Weeksellaceae</taxon>
        <taxon>Empedobacter</taxon>
    </lineage>
</organism>
<dbReference type="Pfam" id="PF06983">
    <property type="entry name" value="3-dmu-9_3-mt"/>
    <property type="match status" value="1"/>
</dbReference>
<dbReference type="RefSeq" id="WP_019973873.1">
    <property type="nucleotide sequence ID" value="NZ_BJXC01000001.1"/>
</dbReference>
<feature type="domain" description="PhnB-like" evidence="1">
    <location>
        <begin position="3"/>
        <end position="138"/>
    </location>
</feature>
<sequence length="148" mass="16795">MAKVHAYLNFNGDCEQAFKFYETVFDTQNTGVHRMGDIPPSPDFQVPESAKEKVMHTALFINESTMIMGSDVVEEFGQKYVQGNNVYVMLDTGSAEEAKKLFDRLSVNAKVMEMPLGEQFFAELFSSFVDQFGIPWMIHFEGNKAQPM</sequence>
<dbReference type="PANTHER" id="PTHR33990:SF1">
    <property type="entry name" value="PROTEIN YJDN"/>
    <property type="match status" value="1"/>
</dbReference>
<dbReference type="OrthoDB" id="9795306at2"/>
<dbReference type="Gene3D" id="3.10.180.10">
    <property type="entry name" value="2,3-Dihydroxybiphenyl 1,2-Dioxygenase, domain 1"/>
    <property type="match status" value="1"/>
</dbReference>
<protein>
    <submittedName>
        <fullName evidence="2">VOC family protein</fullName>
    </submittedName>
</protein>
<accession>A0A511NCM9</accession>
<evidence type="ECO:0000259" key="1">
    <source>
        <dbReference type="Pfam" id="PF06983"/>
    </source>
</evidence>
<comment type="caution">
    <text evidence="2">The sequence shown here is derived from an EMBL/GenBank/DDBJ whole genome shotgun (WGS) entry which is preliminary data.</text>
</comment>
<dbReference type="GeneID" id="84648655"/>
<reference evidence="2 3" key="1">
    <citation type="submission" date="2019-07" db="EMBL/GenBank/DDBJ databases">
        <title>Whole genome shotgun sequence of Empedobacter brevis NBRC 14943.</title>
        <authorList>
            <person name="Hosoyama A."/>
            <person name="Uohara A."/>
            <person name="Ohji S."/>
            <person name="Ichikawa N."/>
        </authorList>
    </citation>
    <scope>NUCLEOTIDE SEQUENCE [LARGE SCALE GENOMIC DNA]</scope>
    <source>
        <strain evidence="2 3">NBRC 14943</strain>
    </source>
</reference>
<dbReference type="PANTHER" id="PTHR33990">
    <property type="entry name" value="PROTEIN YJDN-RELATED"/>
    <property type="match status" value="1"/>
</dbReference>
<dbReference type="InterPro" id="IPR028973">
    <property type="entry name" value="PhnB-like"/>
</dbReference>
<dbReference type="AlphaFoldDB" id="A0A511NCM9"/>
<keyword evidence="3" id="KW-1185">Reference proteome</keyword>
<proteinExistence type="predicted"/>
<dbReference type="Proteomes" id="UP000321245">
    <property type="component" value="Unassembled WGS sequence"/>
</dbReference>